<name>A0ACC3A6R5_9EURO</name>
<comment type="caution">
    <text evidence="1">The sequence shown here is derived from an EMBL/GenBank/DDBJ whole genome shotgun (WGS) entry which is preliminary data.</text>
</comment>
<dbReference type="EMBL" id="JAPDRQ010000083">
    <property type="protein sequence ID" value="KAJ9656122.1"/>
    <property type="molecule type" value="Genomic_DNA"/>
</dbReference>
<gene>
    <name evidence="1" type="ORF">H2198_005178</name>
</gene>
<evidence type="ECO:0000313" key="1">
    <source>
        <dbReference type="EMBL" id="KAJ9656122.1"/>
    </source>
</evidence>
<protein>
    <submittedName>
        <fullName evidence="1">Uncharacterized protein</fullName>
    </submittedName>
</protein>
<sequence length="169" mass="18971">MIGHIEDDLYAAVEIRVFKGGAFLESATFVLPIVDHEPQWWGNVEEGPSNWWGARVAGSDQSKKIAKAFGWQRGDRYRLTPVFEVPNAADPNTTTTMRSPFVLEVDGPEVLSSPYGAAAHPIWYWPDDDVDVRGVKQRVSLQGRKERWLVDGVLRAPFRPITIEAVPID</sequence>
<organism evidence="1 2">
    <name type="scientific">Neophaeococcomyces mojaviensis</name>
    <dbReference type="NCBI Taxonomy" id="3383035"/>
    <lineage>
        <taxon>Eukaryota</taxon>
        <taxon>Fungi</taxon>
        <taxon>Dikarya</taxon>
        <taxon>Ascomycota</taxon>
        <taxon>Pezizomycotina</taxon>
        <taxon>Eurotiomycetes</taxon>
        <taxon>Chaetothyriomycetidae</taxon>
        <taxon>Chaetothyriales</taxon>
        <taxon>Chaetothyriales incertae sedis</taxon>
        <taxon>Neophaeococcomyces</taxon>
    </lineage>
</organism>
<accession>A0ACC3A6R5</accession>
<dbReference type="Proteomes" id="UP001172386">
    <property type="component" value="Unassembled WGS sequence"/>
</dbReference>
<reference evidence="1" key="1">
    <citation type="submission" date="2022-10" db="EMBL/GenBank/DDBJ databases">
        <title>Culturing micro-colonial fungi from biological soil crusts in the Mojave desert and describing Neophaeococcomyces mojavensis, and introducing the new genera and species Taxawa tesnikishii.</title>
        <authorList>
            <person name="Kurbessoian T."/>
            <person name="Stajich J.E."/>
        </authorList>
    </citation>
    <scope>NUCLEOTIDE SEQUENCE</scope>
    <source>
        <strain evidence="1">JES_112</strain>
    </source>
</reference>
<proteinExistence type="predicted"/>
<keyword evidence="2" id="KW-1185">Reference proteome</keyword>
<evidence type="ECO:0000313" key="2">
    <source>
        <dbReference type="Proteomes" id="UP001172386"/>
    </source>
</evidence>